<reference evidence="9 10" key="1">
    <citation type="submission" date="2020-07" db="EMBL/GenBank/DDBJ databases">
        <title>Complete genome sequence for Sandaracinobacter sp. M6.</title>
        <authorList>
            <person name="Tang Y."/>
            <person name="Liu Q."/>
            <person name="Guo Z."/>
            <person name="Lei P."/>
            <person name="Huang B."/>
        </authorList>
    </citation>
    <scope>NUCLEOTIDE SEQUENCE [LARGE SCALE GENOMIC DNA]</scope>
    <source>
        <strain evidence="9 10">M6</strain>
    </source>
</reference>
<evidence type="ECO:0000256" key="1">
    <source>
        <dbReference type="ARBA" id="ARBA00000971"/>
    </source>
</evidence>
<evidence type="ECO:0000313" key="9">
    <source>
        <dbReference type="EMBL" id="QMW23636.1"/>
    </source>
</evidence>
<keyword evidence="4 5" id="KW-0413">Isomerase</keyword>
<dbReference type="Pfam" id="PF00254">
    <property type="entry name" value="FKBP_C"/>
    <property type="match status" value="1"/>
</dbReference>
<dbReference type="KEGG" id="sand:H3309_03865"/>
<dbReference type="InterPro" id="IPR046357">
    <property type="entry name" value="PPIase_dom_sf"/>
</dbReference>
<evidence type="ECO:0000256" key="5">
    <source>
        <dbReference type="PROSITE-ProRule" id="PRU00277"/>
    </source>
</evidence>
<evidence type="ECO:0000256" key="2">
    <source>
        <dbReference type="ARBA" id="ARBA00006577"/>
    </source>
</evidence>
<dbReference type="EC" id="5.2.1.8" evidence="6"/>
<keyword evidence="7" id="KW-0812">Transmembrane</keyword>
<dbReference type="PANTHER" id="PTHR43811:SF19">
    <property type="entry name" value="39 KDA FK506-BINDING NUCLEAR PROTEIN"/>
    <property type="match status" value="1"/>
</dbReference>
<keyword evidence="10" id="KW-1185">Reference proteome</keyword>
<comment type="catalytic activity">
    <reaction evidence="1 5 6">
        <text>[protein]-peptidylproline (omega=180) = [protein]-peptidylproline (omega=0)</text>
        <dbReference type="Rhea" id="RHEA:16237"/>
        <dbReference type="Rhea" id="RHEA-COMP:10747"/>
        <dbReference type="Rhea" id="RHEA-COMP:10748"/>
        <dbReference type="ChEBI" id="CHEBI:83833"/>
        <dbReference type="ChEBI" id="CHEBI:83834"/>
        <dbReference type="EC" id="5.2.1.8"/>
    </reaction>
</comment>
<evidence type="ECO:0000256" key="6">
    <source>
        <dbReference type="RuleBase" id="RU003915"/>
    </source>
</evidence>
<dbReference type="GO" id="GO:0003755">
    <property type="term" value="F:peptidyl-prolyl cis-trans isomerase activity"/>
    <property type="evidence" value="ECO:0007669"/>
    <property type="project" value="UniProtKB-UniRule"/>
</dbReference>
<evidence type="ECO:0000259" key="8">
    <source>
        <dbReference type="PROSITE" id="PS50059"/>
    </source>
</evidence>
<accession>A0A7G5IJU4</accession>
<keyword evidence="7" id="KW-1133">Transmembrane helix</keyword>
<dbReference type="FunFam" id="3.10.50.40:FF:000006">
    <property type="entry name" value="Peptidyl-prolyl cis-trans isomerase"/>
    <property type="match status" value="1"/>
</dbReference>
<comment type="similarity">
    <text evidence="2 6">Belongs to the FKBP-type PPIase family.</text>
</comment>
<keyword evidence="3 5" id="KW-0697">Rotamase</keyword>
<dbReference type="PANTHER" id="PTHR43811">
    <property type="entry name" value="FKBP-TYPE PEPTIDYL-PROLYL CIS-TRANS ISOMERASE FKPA"/>
    <property type="match status" value="1"/>
</dbReference>
<dbReference type="AlphaFoldDB" id="A0A7G5IJU4"/>
<evidence type="ECO:0000256" key="7">
    <source>
        <dbReference type="SAM" id="Phobius"/>
    </source>
</evidence>
<dbReference type="RefSeq" id="WP_182297459.1">
    <property type="nucleotide sequence ID" value="NZ_CP059851.1"/>
</dbReference>
<dbReference type="InterPro" id="IPR000774">
    <property type="entry name" value="PPIase_FKBP_N"/>
</dbReference>
<dbReference type="EMBL" id="CP059851">
    <property type="protein sequence ID" value="QMW23636.1"/>
    <property type="molecule type" value="Genomic_DNA"/>
</dbReference>
<dbReference type="Gene3D" id="3.10.50.40">
    <property type="match status" value="1"/>
</dbReference>
<organism evidence="9 10">
    <name type="scientific">Sandaracinobacteroides saxicola</name>
    <dbReference type="NCBI Taxonomy" id="2759707"/>
    <lineage>
        <taxon>Bacteria</taxon>
        <taxon>Pseudomonadati</taxon>
        <taxon>Pseudomonadota</taxon>
        <taxon>Alphaproteobacteria</taxon>
        <taxon>Sphingomonadales</taxon>
        <taxon>Sphingosinicellaceae</taxon>
        <taxon>Sandaracinobacteroides</taxon>
    </lineage>
</organism>
<keyword evidence="7" id="KW-0472">Membrane</keyword>
<dbReference type="Proteomes" id="UP000515292">
    <property type="component" value="Chromosome"/>
</dbReference>
<feature type="domain" description="PPIase FKBP-type" evidence="8">
    <location>
        <begin position="87"/>
        <end position="173"/>
    </location>
</feature>
<dbReference type="InterPro" id="IPR001179">
    <property type="entry name" value="PPIase_FKBP_dom"/>
</dbReference>
<dbReference type="Pfam" id="PF01346">
    <property type="entry name" value="FKBP_N"/>
    <property type="match status" value="1"/>
</dbReference>
<name>A0A7G5IJU4_9SPHN</name>
<evidence type="ECO:0000313" key="10">
    <source>
        <dbReference type="Proteomes" id="UP000515292"/>
    </source>
</evidence>
<sequence length="176" mass="17624">MADAKAGAGGGARKAGNGLAKWVIVGTVALGVVAAVAWAGTAKLVGPANEAKAFMESHASKAGVKSTDSGLHYEVVAEGTGPKPTAADTVLVHYEGRLTDGTVFDSSVARGQPAAFGVADVIPGWTEGLQLMNTGAKYRFTIPPQLGYGAAGAGGVIPPNAVLVFDVQLLAIAPKQ</sequence>
<dbReference type="SUPFAM" id="SSF54534">
    <property type="entry name" value="FKBP-like"/>
    <property type="match status" value="1"/>
</dbReference>
<evidence type="ECO:0000256" key="4">
    <source>
        <dbReference type="ARBA" id="ARBA00023235"/>
    </source>
</evidence>
<evidence type="ECO:0000256" key="3">
    <source>
        <dbReference type="ARBA" id="ARBA00023110"/>
    </source>
</evidence>
<protein>
    <recommendedName>
        <fullName evidence="6">Peptidyl-prolyl cis-trans isomerase</fullName>
        <ecNumber evidence="6">5.2.1.8</ecNumber>
    </recommendedName>
</protein>
<proteinExistence type="inferred from homology"/>
<feature type="transmembrane region" description="Helical" evidence="7">
    <location>
        <begin position="22"/>
        <end position="45"/>
    </location>
</feature>
<dbReference type="PROSITE" id="PS50059">
    <property type="entry name" value="FKBP_PPIASE"/>
    <property type="match status" value="1"/>
</dbReference>
<gene>
    <name evidence="9" type="ORF">H3309_03865</name>
</gene>
<dbReference type="GO" id="GO:0006457">
    <property type="term" value="P:protein folding"/>
    <property type="evidence" value="ECO:0007669"/>
    <property type="project" value="InterPro"/>
</dbReference>